<evidence type="ECO:0000313" key="6">
    <source>
        <dbReference type="EMBL" id="CAD0094880.1"/>
    </source>
</evidence>
<gene>
    <name evidence="6" type="ORF">AWRI4233_LOCUS4920</name>
</gene>
<dbReference type="PANTHER" id="PTHR10629">
    <property type="entry name" value="CYTOSINE-SPECIFIC METHYLTRANSFERASE"/>
    <property type="match status" value="1"/>
</dbReference>
<reference evidence="6" key="1">
    <citation type="submission" date="2020-06" db="EMBL/GenBank/DDBJ databases">
        <authorList>
            <person name="Onetto C."/>
        </authorList>
    </citation>
    <scope>NUCLEOTIDE SEQUENCE</scope>
</reference>
<protein>
    <recommendedName>
        <fullName evidence="1">DNA (cytosine-5-)-methyltransferase</fullName>
        <ecNumber evidence="1">2.1.1.37</ecNumber>
    </recommendedName>
</protein>
<keyword evidence="3" id="KW-0808">Transferase</keyword>
<dbReference type="AlphaFoldDB" id="A0A9N8JVW4"/>
<sequence length="766" mass="85190">MTSEREAINALAVTWNSKDRSSQEHNIWQLNQFSIYRKGSDHRHAYELCPLQSLKTESGVNDLLFDGILSVDGQERFVQGVSFECLAMEGYGDEGDTVSACIQTVLACKANVWYELRTPASQYLRYHHSEQPVTLSLFRRSFYPYLMQKYGSSSAVNGWLAQHPSHDFGQAFCANLGFIIKEVYSVNDQLLQQPIFGETDTKQLKAIHMEKTAYDTTVVTPFVFELFHKMPFRGQMQVLPEPAIIRGFNLRSITLQVFVRCGRDLDDKQAAPNQLALSDEFLELDPDYVTRHCRVAAFASLKDIQAPYDRDGAGDLWYVISSSAPTWTFIKHEIAADSKLKGMGIFCGSGSFDRGLEEGGGLEFKWAVDWAERALHSYRANNVIGMARNPSNAKDLNVFSQVLCCLVSMGYQVQQLLMDPGNYGSCQSRQRIFIIATAPGHKAPAPPPQTHTCSELETHARAIGYASNGLPFGKRRYDVCPFVSLTAEGAFQDLPIIGDSHVQTCIAAPDHRTCRHESSKKRALIQMVPRWPYGQGFVQAVAKGKMSKNAMATYAWQNKNRASASSRSWARIYPDRLVGCLTTDIKPHDSFLGRTLHYDQHRTMSVMEARRVQGLPDHEVILGTPSQQWYQIGNGVDRKVAFALGIQIANACRETSAHQWDITASLPVAREMTPLEIRSVVRHETPVRDPVRSAACEAPTTVAVIEEHIRAGGVVQQTCSGEVSVGTSVEVAVKSALPSQSLVQGVSGVPQQQKLLKGGIEYIIID</sequence>
<dbReference type="InterPro" id="IPR050390">
    <property type="entry name" value="C5-Methyltransferase"/>
</dbReference>
<dbReference type="PANTHER" id="PTHR10629:SF54">
    <property type="entry name" value="DNA METHYLTRANSFERASE DIM-2"/>
    <property type="match status" value="1"/>
</dbReference>
<evidence type="ECO:0000256" key="4">
    <source>
        <dbReference type="ARBA" id="ARBA00022691"/>
    </source>
</evidence>
<feature type="domain" description="DUF7893" evidence="5">
    <location>
        <begin position="124"/>
        <end position="200"/>
    </location>
</feature>
<dbReference type="OrthoDB" id="5376140at2759"/>
<accession>A0A9N8JVW4</accession>
<dbReference type="InterPro" id="IPR029063">
    <property type="entry name" value="SAM-dependent_MTases_sf"/>
</dbReference>
<dbReference type="Pfam" id="PF00145">
    <property type="entry name" value="DNA_methylase"/>
    <property type="match status" value="1"/>
</dbReference>
<dbReference type="Proteomes" id="UP000714618">
    <property type="component" value="Unassembled WGS sequence"/>
</dbReference>
<keyword evidence="4" id="KW-0949">S-adenosyl-L-methionine</keyword>
<evidence type="ECO:0000313" key="7">
    <source>
        <dbReference type="Proteomes" id="UP000714618"/>
    </source>
</evidence>
<dbReference type="EMBL" id="CAIJEO010000006">
    <property type="protein sequence ID" value="CAD0094880.1"/>
    <property type="molecule type" value="Genomic_DNA"/>
</dbReference>
<keyword evidence="2" id="KW-0489">Methyltransferase</keyword>
<dbReference type="GO" id="GO:0044027">
    <property type="term" value="P:negative regulation of gene expression via chromosomal CpG island methylation"/>
    <property type="evidence" value="ECO:0007669"/>
    <property type="project" value="TreeGrafter"/>
</dbReference>
<dbReference type="GO" id="GO:0005634">
    <property type="term" value="C:nucleus"/>
    <property type="evidence" value="ECO:0007669"/>
    <property type="project" value="TreeGrafter"/>
</dbReference>
<dbReference type="Gene3D" id="3.40.50.150">
    <property type="entry name" value="Vaccinia Virus protein VP39"/>
    <property type="match status" value="2"/>
</dbReference>
<proteinExistence type="predicted"/>
<evidence type="ECO:0000256" key="2">
    <source>
        <dbReference type="ARBA" id="ARBA00022603"/>
    </source>
</evidence>
<dbReference type="GO" id="GO:0003886">
    <property type="term" value="F:DNA (cytosine-5-)-methyltransferase activity"/>
    <property type="evidence" value="ECO:0007669"/>
    <property type="project" value="UniProtKB-EC"/>
</dbReference>
<evidence type="ECO:0000259" key="5">
    <source>
        <dbReference type="Pfam" id="PF25423"/>
    </source>
</evidence>
<dbReference type="InterPro" id="IPR057215">
    <property type="entry name" value="DUF7893"/>
</dbReference>
<keyword evidence="7" id="KW-1185">Reference proteome</keyword>
<dbReference type="InterPro" id="IPR001525">
    <property type="entry name" value="C5_MeTfrase"/>
</dbReference>
<dbReference type="GO" id="GO:0032259">
    <property type="term" value="P:methylation"/>
    <property type="evidence" value="ECO:0007669"/>
    <property type="project" value="UniProtKB-KW"/>
</dbReference>
<dbReference type="SUPFAM" id="SSF53335">
    <property type="entry name" value="S-adenosyl-L-methionine-dependent methyltransferases"/>
    <property type="match status" value="1"/>
</dbReference>
<evidence type="ECO:0000256" key="1">
    <source>
        <dbReference type="ARBA" id="ARBA00011975"/>
    </source>
</evidence>
<name>A0A9N8JVW4_9PEZI</name>
<dbReference type="GO" id="GO:0003677">
    <property type="term" value="F:DNA binding"/>
    <property type="evidence" value="ECO:0007669"/>
    <property type="project" value="TreeGrafter"/>
</dbReference>
<dbReference type="Pfam" id="PF25423">
    <property type="entry name" value="DUF7893"/>
    <property type="match status" value="1"/>
</dbReference>
<dbReference type="EC" id="2.1.1.37" evidence="1"/>
<organism evidence="6 7">
    <name type="scientific">Aureobasidium mustum</name>
    <dbReference type="NCBI Taxonomy" id="2773714"/>
    <lineage>
        <taxon>Eukaryota</taxon>
        <taxon>Fungi</taxon>
        <taxon>Dikarya</taxon>
        <taxon>Ascomycota</taxon>
        <taxon>Pezizomycotina</taxon>
        <taxon>Dothideomycetes</taxon>
        <taxon>Dothideomycetidae</taxon>
        <taxon>Dothideales</taxon>
        <taxon>Saccotheciaceae</taxon>
        <taxon>Aureobasidium</taxon>
    </lineage>
</organism>
<evidence type="ECO:0000256" key="3">
    <source>
        <dbReference type="ARBA" id="ARBA00022679"/>
    </source>
</evidence>
<comment type="caution">
    <text evidence="6">The sequence shown here is derived from an EMBL/GenBank/DDBJ whole genome shotgun (WGS) entry which is preliminary data.</text>
</comment>
<dbReference type="Gene3D" id="3.90.120.10">
    <property type="entry name" value="DNA Methylase, subunit A, domain 2"/>
    <property type="match status" value="1"/>
</dbReference>